<dbReference type="EMBL" id="BRYA01000221">
    <property type="protein sequence ID" value="GMI44643.1"/>
    <property type="molecule type" value="Genomic_DNA"/>
</dbReference>
<keyword evidence="1" id="KW-0677">Repeat</keyword>
<keyword evidence="2" id="KW-0106">Calcium</keyword>
<dbReference type="SMART" id="SM00054">
    <property type="entry name" value="EFh"/>
    <property type="match status" value="3"/>
</dbReference>
<accession>A0A9W7GID6</accession>
<evidence type="ECO:0000256" key="2">
    <source>
        <dbReference type="ARBA" id="ARBA00022837"/>
    </source>
</evidence>
<feature type="domain" description="EF-hand" evidence="4">
    <location>
        <begin position="85"/>
        <end position="120"/>
    </location>
</feature>
<evidence type="ECO:0000313" key="6">
    <source>
        <dbReference type="Proteomes" id="UP001165065"/>
    </source>
</evidence>
<dbReference type="InterPro" id="IPR018247">
    <property type="entry name" value="EF_Hand_1_Ca_BS"/>
</dbReference>
<dbReference type="PROSITE" id="PS50222">
    <property type="entry name" value="EF_HAND_2"/>
    <property type="match status" value="2"/>
</dbReference>
<dbReference type="InterPro" id="IPR050145">
    <property type="entry name" value="Centrin_CML-like"/>
</dbReference>
<evidence type="ECO:0000259" key="4">
    <source>
        <dbReference type="PROSITE" id="PS50222"/>
    </source>
</evidence>
<evidence type="ECO:0000313" key="5">
    <source>
        <dbReference type="EMBL" id="GMI44643.1"/>
    </source>
</evidence>
<dbReference type="Proteomes" id="UP001165065">
    <property type="component" value="Unassembled WGS sequence"/>
</dbReference>
<dbReference type="SUPFAM" id="SSF47473">
    <property type="entry name" value="EF-hand"/>
    <property type="match status" value="1"/>
</dbReference>
<dbReference type="AlphaFoldDB" id="A0A9W7GID6"/>
<dbReference type="InterPro" id="IPR011992">
    <property type="entry name" value="EF-hand-dom_pair"/>
</dbReference>
<dbReference type="GO" id="GO:0005509">
    <property type="term" value="F:calcium ion binding"/>
    <property type="evidence" value="ECO:0007669"/>
    <property type="project" value="InterPro"/>
</dbReference>
<reference evidence="6" key="1">
    <citation type="journal article" date="2023" name="Commun. Biol.">
        <title>Genome analysis of Parmales, the sister group of diatoms, reveals the evolutionary specialization of diatoms from phago-mixotrophs to photoautotrophs.</title>
        <authorList>
            <person name="Ban H."/>
            <person name="Sato S."/>
            <person name="Yoshikawa S."/>
            <person name="Yamada K."/>
            <person name="Nakamura Y."/>
            <person name="Ichinomiya M."/>
            <person name="Sato N."/>
            <person name="Blanc-Mathieu R."/>
            <person name="Endo H."/>
            <person name="Kuwata A."/>
            <person name="Ogata H."/>
        </authorList>
    </citation>
    <scope>NUCLEOTIDE SEQUENCE [LARGE SCALE GENOMIC DNA]</scope>
</reference>
<evidence type="ECO:0000256" key="1">
    <source>
        <dbReference type="ARBA" id="ARBA00022737"/>
    </source>
</evidence>
<name>A0A9W7GID6_9STRA</name>
<feature type="domain" description="EF-hand" evidence="4">
    <location>
        <begin position="265"/>
        <end position="294"/>
    </location>
</feature>
<dbReference type="OrthoDB" id="26525at2759"/>
<dbReference type="InterPro" id="IPR002048">
    <property type="entry name" value="EF_hand_dom"/>
</dbReference>
<comment type="caution">
    <text evidence="5">The sequence shown here is derived from an EMBL/GenBank/DDBJ whole genome shotgun (WGS) entry which is preliminary data.</text>
</comment>
<organism evidence="5 6">
    <name type="scientific">Triparma columacea</name>
    <dbReference type="NCBI Taxonomy" id="722753"/>
    <lineage>
        <taxon>Eukaryota</taxon>
        <taxon>Sar</taxon>
        <taxon>Stramenopiles</taxon>
        <taxon>Ochrophyta</taxon>
        <taxon>Bolidophyceae</taxon>
        <taxon>Parmales</taxon>
        <taxon>Triparmaceae</taxon>
        <taxon>Triparma</taxon>
    </lineage>
</organism>
<keyword evidence="6" id="KW-1185">Reference proteome</keyword>
<gene>
    <name evidence="5" type="ORF">TrCOL_g362</name>
</gene>
<evidence type="ECO:0000256" key="3">
    <source>
        <dbReference type="SAM" id="MobiDB-lite"/>
    </source>
</evidence>
<dbReference type="Pfam" id="PF00036">
    <property type="entry name" value="EF-hand_1"/>
    <property type="match status" value="1"/>
</dbReference>
<sequence>MGSACAKPPPDTSQSQPSIEEIVMSEGYHDAIDKGKVGPDIELNMEDLNPVQKRIVVALQATKRKPEFQDVNFTKILLKFTKIRKTLTKVKEIFAAVDKDGDGKIDIPEIDTCLKKLKSDISGGELHDFFNVSAVSKGEEEDGQKLNHKEFLVALIICYILRSIPLLATPMARRMSIDGGKTPPPPESHSPRPSGSQTPPRRSRKNSVTGLFTASNNDDLRASFDLMVHAYLLFDTDAKGYIAKSDVSNMMKEEGVREGQFFLQEERWEEMDWNNDGTIEFSEFIYTFSRWVDIDED</sequence>
<protein>
    <recommendedName>
        <fullName evidence="4">EF-hand domain-containing protein</fullName>
    </recommendedName>
</protein>
<dbReference type="PROSITE" id="PS00018">
    <property type="entry name" value="EF_HAND_1"/>
    <property type="match status" value="1"/>
</dbReference>
<dbReference type="Gene3D" id="1.10.238.10">
    <property type="entry name" value="EF-hand"/>
    <property type="match status" value="1"/>
</dbReference>
<proteinExistence type="predicted"/>
<dbReference type="PANTHER" id="PTHR23050">
    <property type="entry name" value="CALCIUM BINDING PROTEIN"/>
    <property type="match status" value="1"/>
</dbReference>
<feature type="region of interest" description="Disordered" evidence="3">
    <location>
        <begin position="175"/>
        <end position="208"/>
    </location>
</feature>